<dbReference type="EMBL" id="MEWJ01000024">
    <property type="protein sequence ID" value="OGC80022.1"/>
    <property type="molecule type" value="Genomic_DNA"/>
</dbReference>
<dbReference type="AlphaFoldDB" id="A0A1F4XEE8"/>
<reference evidence="1 2" key="1">
    <citation type="journal article" date="2016" name="Nat. Commun.">
        <title>Thousands of microbial genomes shed light on interconnected biogeochemical processes in an aquifer system.</title>
        <authorList>
            <person name="Anantharaman K."/>
            <person name="Brown C.T."/>
            <person name="Hug L.A."/>
            <person name="Sharon I."/>
            <person name="Castelle C.J."/>
            <person name="Probst A.J."/>
            <person name="Thomas B.C."/>
            <person name="Singh A."/>
            <person name="Wilkins M.J."/>
            <person name="Karaoz U."/>
            <person name="Brodie E.L."/>
            <person name="Williams K.H."/>
            <person name="Hubbard S.S."/>
            <person name="Banfield J.F."/>
        </authorList>
    </citation>
    <scope>NUCLEOTIDE SEQUENCE [LARGE SCALE GENOMIC DNA]</scope>
</reference>
<evidence type="ECO:0000313" key="1">
    <source>
        <dbReference type="EMBL" id="OGC80022.1"/>
    </source>
</evidence>
<organism evidence="1 2">
    <name type="scientific">candidate division WWE3 bacterium RIFOXYD1_FULL_43_17</name>
    <dbReference type="NCBI Taxonomy" id="1802652"/>
    <lineage>
        <taxon>Bacteria</taxon>
        <taxon>Katanobacteria</taxon>
    </lineage>
</organism>
<accession>A0A1F4XEE8</accession>
<proteinExistence type="predicted"/>
<sequence length="101" mass="12088">MFLEKGEKMWNKVDIKIYLVHVTKDREKAVVVWLSSYEGPLVRVFDSVEVINSFYQGLFGKPAPEYVNVTRNLFWKEIEKLQEQDNGLREYDFREIRKSLL</sequence>
<comment type="caution">
    <text evidence="1">The sequence shown here is derived from an EMBL/GenBank/DDBJ whole genome shotgun (WGS) entry which is preliminary data.</text>
</comment>
<evidence type="ECO:0000313" key="2">
    <source>
        <dbReference type="Proteomes" id="UP000177845"/>
    </source>
</evidence>
<gene>
    <name evidence="1" type="ORF">A3K01_03335</name>
</gene>
<dbReference type="Proteomes" id="UP000177845">
    <property type="component" value="Unassembled WGS sequence"/>
</dbReference>
<name>A0A1F4XEE8_UNCKA</name>
<protein>
    <submittedName>
        <fullName evidence="1">Uncharacterized protein</fullName>
    </submittedName>
</protein>